<evidence type="ECO:0000313" key="2">
    <source>
        <dbReference type="Proteomes" id="UP000325313"/>
    </source>
</evidence>
<name>A0A5B0QRY6_PUCGR</name>
<organism evidence="1 2">
    <name type="scientific">Puccinia graminis f. sp. tritici</name>
    <dbReference type="NCBI Taxonomy" id="56615"/>
    <lineage>
        <taxon>Eukaryota</taxon>
        <taxon>Fungi</taxon>
        <taxon>Dikarya</taxon>
        <taxon>Basidiomycota</taxon>
        <taxon>Pucciniomycotina</taxon>
        <taxon>Pucciniomycetes</taxon>
        <taxon>Pucciniales</taxon>
        <taxon>Pucciniaceae</taxon>
        <taxon>Puccinia</taxon>
    </lineage>
</organism>
<reference evidence="1 2" key="1">
    <citation type="submission" date="2019-05" db="EMBL/GenBank/DDBJ databases">
        <title>Emergence of the Ug99 lineage of the wheat stem rust pathogen through somatic hybridization.</title>
        <authorList>
            <person name="Li F."/>
            <person name="Upadhyaya N.M."/>
            <person name="Sperschneider J."/>
            <person name="Matny O."/>
            <person name="Nguyen-Phuc H."/>
            <person name="Mago R."/>
            <person name="Raley C."/>
            <person name="Miller M.E."/>
            <person name="Silverstein K.A.T."/>
            <person name="Henningsen E."/>
            <person name="Hirsch C.D."/>
            <person name="Visser B."/>
            <person name="Pretorius Z.A."/>
            <person name="Steffenson B.J."/>
            <person name="Schwessinger B."/>
            <person name="Dodds P.N."/>
            <person name="Figueroa M."/>
        </authorList>
    </citation>
    <scope>NUCLEOTIDE SEQUENCE [LARGE SCALE GENOMIC DNA]</scope>
    <source>
        <strain evidence="1 2">Ug99</strain>
    </source>
</reference>
<gene>
    <name evidence="1" type="ORF">PGTUg99_033809</name>
</gene>
<accession>A0A5B0QRY6</accession>
<proteinExistence type="predicted"/>
<dbReference type="EMBL" id="VDEP01000271">
    <property type="protein sequence ID" value="KAA1116052.1"/>
    <property type="molecule type" value="Genomic_DNA"/>
</dbReference>
<protein>
    <submittedName>
        <fullName evidence="1">Uncharacterized protein</fullName>
    </submittedName>
</protein>
<dbReference type="Proteomes" id="UP000325313">
    <property type="component" value="Unassembled WGS sequence"/>
</dbReference>
<sequence length="85" mass="10115">MSEGWCFNPIYPMNHPIGTAQREPEPPRVHQGHPRAKVQQNHLQSNLFSNPCYSHQSLQRRTTIRFFVILDKHRSTPYHLWILLK</sequence>
<comment type="caution">
    <text evidence="1">The sequence shown here is derived from an EMBL/GenBank/DDBJ whole genome shotgun (WGS) entry which is preliminary data.</text>
</comment>
<evidence type="ECO:0000313" key="1">
    <source>
        <dbReference type="EMBL" id="KAA1116052.1"/>
    </source>
</evidence>
<dbReference type="AlphaFoldDB" id="A0A5B0QRY6"/>